<dbReference type="InterPro" id="IPR000073">
    <property type="entry name" value="AB_hydrolase_1"/>
</dbReference>
<dbReference type="Gene3D" id="3.40.50.1820">
    <property type="entry name" value="alpha/beta hydrolase"/>
    <property type="match status" value="1"/>
</dbReference>
<feature type="chain" id="PRO_5040980914" description="AB hydrolase-1 domain-containing protein" evidence="1">
    <location>
        <begin position="19"/>
        <end position="339"/>
    </location>
</feature>
<dbReference type="GO" id="GO:0016020">
    <property type="term" value="C:membrane"/>
    <property type="evidence" value="ECO:0007669"/>
    <property type="project" value="TreeGrafter"/>
</dbReference>
<dbReference type="AlphaFoldDB" id="A0A9W7G9Y1"/>
<feature type="domain" description="AB hydrolase-1" evidence="2">
    <location>
        <begin position="60"/>
        <end position="329"/>
    </location>
</feature>
<comment type="caution">
    <text evidence="3">The sequence shown here is derived from an EMBL/GenBank/DDBJ whole genome shotgun (WGS) entry which is preliminary data.</text>
</comment>
<gene>
    <name evidence="3" type="ORF">TrCOL_g13439</name>
</gene>
<accession>A0A9W7G9Y1</accession>
<evidence type="ECO:0000313" key="3">
    <source>
        <dbReference type="EMBL" id="GMI41256.1"/>
    </source>
</evidence>
<dbReference type="PANTHER" id="PTHR43798">
    <property type="entry name" value="MONOACYLGLYCEROL LIPASE"/>
    <property type="match status" value="1"/>
</dbReference>
<organism evidence="3 4">
    <name type="scientific">Triparma columacea</name>
    <dbReference type="NCBI Taxonomy" id="722753"/>
    <lineage>
        <taxon>Eukaryota</taxon>
        <taxon>Sar</taxon>
        <taxon>Stramenopiles</taxon>
        <taxon>Ochrophyta</taxon>
        <taxon>Bolidophyceae</taxon>
        <taxon>Parmales</taxon>
        <taxon>Triparmaceae</taxon>
        <taxon>Triparma</taxon>
    </lineage>
</organism>
<evidence type="ECO:0000313" key="4">
    <source>
        <dbReference type="Proteomes" id="UP001165065"/>
    </source>
</evidence>
<proteinExistence type="predicted"/>
<feature type="signal peptide" evidence="1">
    <location>
        <begin position="1"/>
        <end position="18"/>
    </location>
</feature>
<dbReference type="PANTHER" id="PTHR43798:SF33">
    <property type="entry name" value="HYDROLASE, PUTATIVE (AFU_ORTHOLOGUE AFUA_2G14860)-RELATED"/>
    <property type="match status" value="1"/>
</dbReference>
<protein>
    <recommendedName>
        <fullName evidence="2">AB hydrolase-1 domain-containing protein</fullName>
    </recommendedName>
</protein>
<keyword evidence="4" id="KW-1185">Reference proteome</keyword>
<dbReference type="InterPro" id="IPR029058">
    <property type="entry name" value="AB_hydrolase_fold"/>
</dbReference>
<name>A0A9W7G9Y1_9STRA</name>
<dbReference type="Proteomes" id="UP001165065">
    <property type="component" value="Unassembled WGS sequence"/>
</dbReference>
<sequence length="339" mass="37456">MHLLTLFTLLTLIKTIQGQGLPPHILEHEAAGFYIKDRNGQHDIFVRSYPCTSPPPCRTLLLIHGFPTSSFDYVTVASSFTSTHTVVTYDHLGFGLSDKPTSFNYTMREQALNLHHIIKSQSLGSQFDVVSHDMGDTVLTEYLLLLSLPPAVGEDKPRAPGTVVFTNGGMVYSMINKRLAQIIITSRFGEAFVKWCPRGVRDWFSRKQLGTIWGGNREGMEKDIEDIMILTDWKGGSEIIHHLSHYLIERSGGEDHWVSAVSSAVLSSNVTVRFVWGDSDAVAPLGIADDFSARVGGEVGEGEVCGERMDVAVIEGCGHFGMLEEPEKYTKEIKKALGV</sequence>
<keyword evidence="1" id="KW-0732">Signal</keyword>
<dbReference type="OrthoDB" id="192456at2759"/>
<dbReference type="InterPro" id="IPR050266">
    <property type="entry name" value="AB_hydrolase_sf"/>
</dbReference>
<dbReference type="Pfam" id="PF12697">
    <property type="entry name" value="Abhydrolase_6"/>
    <property type="match status" value="1"/>
</dbReference>
<evidence type="ECO:0000256" key="1">
    <source>
        <dbReference type="SAM" id="SignalP"/>
    </source>
</evidence>
<reference evidence="4" key="1">
    <citation type="journal article" date="2023" name="Commun. Biol.">
        <title>Genome analysis of Parmales, the sister group of diatoms, reveals the evolutionary specialization of diatoms from phago-mixotrophs to photoautotrophs.</title>
        <authorList>
            <person name="Ban H."/>
            <person name="Sato S."/>
            <person name="Yoshikawa S."/>
            <person name="Yamada K."/>
            <person name="Nakamura Y."/>
            <person name="Ichinomiya M."/>
            <person name="Sato N."/>
            <person name="Blanc-Mathieu R."/>
            <person name="Endo H."/>
            <person name="Kuwata A."/>
            <person name="Ogata H."/>
        </authorList>
    </citation>
    <scope>NUCLEOTIDE SEQUENCE [LARGE SCALE GENOMIC DNA]</scope>
</reference>
<dbReference type="GO" id="GO:0046464">
    <property type="term" value="P:acylglycerol catabolic process"/>
    <property type="evidence" value="ECO:0007669"/>
    <property type="project" value="TreeGrafter"/>
</dbReference>
<dbReference type="SUPFAM" id="SSF53474">
    <property type="entry name" value="alpha/beta-Hydrolases"/>
    <property type="match status" value="1"/>
</dbReference>
<evidence type="ECO:0000259" key="2">
    <source>
        <dbReference type="Pfam" id="PF12697"/>
    </source>
</evidence>
<dbReference type="GO" id="GO:0047372">
    <property type="term" value="F:monoacylglycerol lipase activity"/>
    <property type="evidence" value="ECO:0007669"/>
    <property type="project" value="TreeGrafter"/>
</dbReference>
<dbReference type="EMBL" id="BRYA01000145">
    <property type="protein sequence ID" value="GMI41256.1"/>
    <property type="molecule type" value="Genomic_DNA"/>
</dbReference>